<dbReference type="Ensembl" id="ENSCHIT00010045037.1">
    <property type="protein sequence ID" value="ENSCHIP00010032007.1"/>
    <property type="gene ID" value="ENSCHIG00010023698.1"/>
</dbReference>
<evidence type="ECO:0000256" key="1">
    <source>
        <dbReference type="ARBA" id="ARBA00022574"/>
    </source>
</evidence>
<dbReference type="GO" id="GO:0003713">
    <property type="term" value="F:transcription coactivator activity"/>
    <property type="evidence" value="ECO:0007669"/>
    <property type="project" value="TreeGrafter"/>
</dbReference>
<dbReference type="PANTHER" id="PTHR19879:SF6">
    <property type="entry name" value="TAF5-LIKE RNA POLYMERASE II P300_CBP-ASSOCIATED FACTOR-ASSOCIATED FACTOR 65 KDA SUBUNIT 5L"/>
    <property type="match status" value="1"/>
</dbReference>
<name>A0A8C2RRV4_CAPHI</name>
<evidence type="ECO:0000256" key="2">
    <source>
        <dbReference type="ARBA" id="ARBA00022737"/>
    </source>
</evidence>
<dbReference type="SUPFAM" id="SSF50978">
    <property type="entry name" value="WD40 repeat-like"/>
    <property type="match status" value="1"/>
</dbReference>
<dbReference type="AlphaFoldDB" id="A0A8C2RRV4"/>
<dbReference type="Pfam" id="PF00400">
    <property type="entry name" value="WD40"/>
    <property type="match status" value="2"/>
</dbReference>
<dbReference type="InterPro" id="IPR019775">
    <property type="entry name" value="WD40_repeat_CS"/>
</dbReference>
<dbReference type="InterPro" id="IPR015943">
    <property type="entry name" value="WD40/YVTN_repeat-like_dom_sf"/>
</dbReference>
<evidence type="ECO:0000313" key="4">
    <source>
        <dbReference type="Ensembl" id="ENSCHIP00010032007.1"/>
    </source>
</evidence>
<dbReference type="SMART" id="SM00320">
    <property type="entry name" value="WD40"/>
    <property type="match status" value="2"/>
</dbReference>
<dbReference type="PANTHER" id="PTHR19879">
    <property type="entry name" value="TRANSCRIPTION INITIATION FACTOR TFIID"/>
    <property type="match status" value="1"/>
</dbReference>
<dbReference type="PROSITE" id="PS00678">
    <property type="entry name" value="WD_REPEATS_1"/>
    <property type="match status" value="1"/>
</dbReference>
<reference evidence="4" key="1">
    <citation type="submission" date="2025-08" db="UniProtKB">
        <authorList>
            <consortium name="Ensembl"/>
        </authorList>
    </citation>
    <scope>IDENTIFICATION</scope>
</reference>
<dbReference type="GO" id="GO:0016251">
    <property type="term" value="F:RNA polymerase II general transcription initiation factor activity"/>
    <property type="evidence" value="ECO:0007669"/>
    <property type="project" value="TreeGrafter"/>
</dbReference>
<feature type="repeat" description="WD" evidence="3">
    <location>
        <begin position="56"/>
        <end position="84"/>
    </location>
</feature>
<accession>A0A8C2RRV4</accession>
<dbReference type="InterPro" id="IPR036322">
    <property type="entry name" value="WD40_repeat_dom_sf"/>
</dbReference>
<dbReference type="GO" id="GO:0000123">
    <property type="term" value="C:histone acetyltransferase complex"/>
    <property type="evidence" value="ECO:0007669"/>
    <property type="project" value="TreeGrafter"/>
</dbReference>
<sequence>RPGCAQQGNSLRLFTGHCGPVRCLAFSPNGQYLVSAGEDQLLKLWDLASGTLYKELQGHMDDITSVTFSLDSSLIASASMDNSVPAAILAAIFTAQL</sequence>
<dbReference type="InterPro" id="IPR001680">
    <property type="entry name" value="WD40_rpt"/>
</dbReference>
<organism evidence="4">
    <name type="scientific">Capra hircus</name>
    <name type="common">Goat</name>
    <dbReference type="NCBI Taxonomy" id="9925"/>
    <lineage>
        <taxon>Eukaryota</taxon>
        <taxon>Metazoa</taxon>
        <taxon>Chordata</taxon>
        <taxon>Craniata</taxon>
        <taxon>Vertebrata</taxon>
        <taxon>Euteleostomi</taxon>
        <taxon>Mammalia</taxon>
        <taxon>Eutheria</taxon>
        <taxon>Laurasiatheria</taxon>
        <taxon>Artiodactyla</taxon>
        <taxon>Ruminantia</taxon>
        <taxon>Pecora</taxon>
        <taxon>Bovidae</taxon>
        <taxon>Caprinae</taxon>
        <taxon>Capra</taxon>
    </lineage>
</organism>
<dbReference type="PROSITE" id="PS50294">
    <property type="entry name" value="WD_REPEATS_REGION"/>
    <property type="match status" value="1"/>
</dbReference>
<keyword evidence="1 3" id="KW-0853">WD repeat</keyword>
<keyword evidence="2" id="KW-0677">Repeat</keyword>
<proteinExistence type="predicted"/>
<protein>
    <submittedName>
        <fullName evidence="4">Uncharacterized protein</fullName>
    </submittedName>
</protein>
<dbReference type="PROSITE" id="PS50082">
    <property type="entry name" value="WD_REPEATS_2"/>
    <property type="match status" value="2"/>
</dbReference>
<evidence type="ECO:0000256" key="3">
    <source>
        <dbReference type="PROSITE-ProRule" id="PRU00221"/>
    </source>
</evidence>
<dbReference type="Gene3D" id="2.130.10.10">
    <property type="entry name" value="YVTN repeat-like/Quinoprotein amine dehydrogenase"/>
    <property type="match status" value="1"/>
</dbReference>
<feature type="repeat" description="WD" evidence="3">
    <location>
        <begin position="14"/>
        <end position="55"/>
    </location>
</feature>